<evidence type="ECO:0008006" key="3">
    <source>
        <dbReference type="Google" id="ProtNLM"/>
    </source>
</evidence>
<dbReference type="AlphaFoldDB" id="A0A518JU11"/>
<organism evidence="1 2">
    <name type="scientific">Rosistilla carotiformis</name>
    <dbReference type="NCBI Taxonomy" id="2528017"/>
    <lineage>
        <taxon>Bacteria</taxon>
        <taxon>Pseudomonadati</taxon>
        <taxon>Planctomycetota</taxon>
        <taxon>Planctomycetia</taxon>
        <taxon>Pirellulales</taxon>
        <taxon>Pirellulaceae</taxon>
        <taxon>Rosistilla</taxon>
    </lineage>
</organism>
<proteinExistence type="predicted"/>
<name>A0A518JU11_9BACT</name>
<sequence>MKILFLHGWHSVVGGVKPSYLKNAGHEVNNPALDNDDFDLAVRTAQAEFDQHQPDVIVGSSRGGAVAMNIDSKNTPLVLLCPAWKNWGTATTLKPNSVILHSPQDDVIPFADSEELIANSGLPKDTLIEVGDDHRLAAPEPLKAMLEACERLATFKVTNPASLAEFIDGFKSYMRNRVCGIVFAESNGDKRPNFEIGSGFVIKSQGLFVLVTAGHVMQRIDELQQKDRLIGVSIVVPSGPKSVAELSLFESDLALAKYSTSLDCDVGFMCIAPDLVNELHTAGLSLVNRDCLGPPNAKRAKRILVGYGADGARVHDEEVFVTIENNRLRPRYRTSLGALPFKLAGLIDSTTEDGVNFHARPEAEDTETLAGMSGGVVVDLFTNRAIRDYAFVGVQSTQHTIIKQGREVVTKVKFTSAKVVLEMADGFATEFLETLRQSQPE</sequence>
<dbReference type="InterPro" id="IPR029058">
    <property type="entry name" value="AB_hydrolase_fold"/>
</dbReference>
<evidence type="ECO:0000313" key="1">
    <source>
        <dbReference type="EMBL" id="QDV69041.1"/>
    </source>
</evidence>
<accession>A0A518JU11</accession>
<keyword evidence="2" id="KW-1185">Reference proteome</keyword>
<dbReference type="RefSeq" id="WP_197452546.1">
    <property type="nucleotide sequence ID" value="NZ_CP036348.1"/>
</dbReference>
<dbReference type="EMBL" id="CP036348">
    <property type="protein sequence ID" value="QDV69041.1"/>
    <property type="molecule type" value="Genomic_DNA"/>
</dbReference>
<dbReference type="InterPro" id="IPR009003">
    <property type="entry name" value="Peptidase_S1_PA"/>
</dbReference>
<gene>
    <name evidence="1" type="ORF">Poly24_27550</name>
</gene>
<dbReference type="Proteomes" id="UP000315082">
    <property type="component" value="Chromosome"/>
</dbReference>
<reference evidence="1 2" key="1">
    <citation type="submission" date="2019-02" db="EMBL/GenBank/DDBJ databases">
        <title>Deep-cultivation of Planctomycetes and their phenomic and genomic characterization uncovers novel biology.</title>
        <authorList>
            <person name="Wiegand S."/>
            <person name="Jogler M."/>
            <person name="Boedeker C."/>
            <person name="Pinto D."/>
            <person name="Vollmers J."/>
            <person name="Rivas-Marin E."/>
            <person name="Kohn T."/>
            <person name="Peeters S.H."/>
            <person name="Heuer A."/>
            <person name="Rast P."/>
            <person name="Oberbeckmann S."/>
            <person name="Bunk B."/>
            <person name="Jeske O."/>
            <person name="Meyerdierks A."/>
            <person name="Storesund J.E."/>
            <person name="Kallscheuer N."/>
            <person name="Luecker S."/>
            <person name="Lage O.M."/>
            <person name="Pohl T."/>
            <person name="Merkel B.J."/>
            <person name="Hornburger P."/>
            <person name="Mueller R.-W."/>
            <person name="Bruemmer F."/>
            <person name="Labrenz M."/>
            <person name="Spormann A.M."/>
            <person name="Op den Camp H."/>
            <person name="Overmann J."/>
            <person name="Amann R."/>
            <person name="Jetten M.S.M."/>
            <person name="Mascher T."/>
            <person name="Medema M.H."/>
            <person name="Devos D.P."/>
            <person name="Kaster A.-K."/>
            <person name="Ovreas L."/>
            <person name="Rohde M."/>
            <person name="Galperin M.Y."/>
            <person name="Jogler C."/>
        </authorList>
    </citation>
    <scope>NUCLEOTIDE SEQUENCE [LARGE SCALE GENOMIC DNA]</scope>
    <source>
        <strain evidence="1 2">Poly24</strain>
    </source>
</reference>
<dbReference type="KEGG" id="rcf:Poly24_27550"/>
<protein>
    <recommendedName>
        <fullName evidence="3">Alpha/beta hydrolase family protein</fullName>
    </recommendedName>
</protein>
<evidence type="ECO:0000313" key="2">
    <source>
        <dbReference type="Proteomes" id="UP000315082"/>
    </source>
</evidence>
<dbReference type="SUPFAM" id="SSF50494">
    <property type="entry name" value="Trypsin-like serine proteases"/>
    <property type="match status" value="1"/>
</dbReference>
<dbReference type="SUPFAM" id="SSF53474">
    <property type="entry name" value="alpha/beta-Hydrolases"/>
    <property type="match status" value="1"/>
</dbReference>
<dbReference type="Gene3D" id="3.40.50.1820">
    <property type="entry name" value="alpha/beta hydrolase"/>
    <property type="match status" value="1"/>
</dbReference>